<feature type="domain" description="RRM" evidence="4">
    <location>
        <begin position="130"/>
        <end position="207"/>
    </location>
</feature>
<gene>
    <name evidence="5" type="ORF">CPB83DRAFT_854627</name>
</gene>
<comment type="caution">
    <text evidence="5">The sequence shown here is derived from an EMBL/GenBank/DDBJ whole genome shotgun (WGS) entry which is preliminary data.</text>
</comment>
<dbReference type="SUPFAM" id="SSF54928">
    <property type="entry name" value="RNA-binding domain, RBD"/>
    <property type="match status" value="2"/>
</dbReference>
<feature type="domain" description="RRM" evidence="4">
    <location>
        <begin position="41"/>
        <end position="115"/>
    </location>
</feature>
<dbReference type="EMBL" id="MU157853">
    <property type="protein sequence ID" value="KAF9528442.1"/>
    <property type="molecule type" value="Genomic_DNA"/>
</dbReference>
<dbReference type="OrthoDB" id="6159137at2759"/>
<keyword evidence="6" id="KW-1185">Reference proteome</keyword>
<organism evidence="5 6">
    <name type="scientific">Crepidotus variabilis</name>
    <dbReference type="NCBI Taxonomy" id="179855"/>
    <lineage>
        <taxon>Eukaryota</taxon>
        <taxon>Fungi</taxon>
        <taxon>Dikarya</taxon>
        <taxon>Basidiomycota</taxon>
        <taxon>Agaricomycotina</taxon>
        <taxon>Agaricomycetes</taxon>
        <taxon>Agaricomycetidae</taxon>
        <taxon>Agaricales</taxon>
        <taxon>Agaricineae</taxon>
        <taxon>Crepidotaceae</taxon>
        <taxon>Crepidotus</taxon>
    </lineage>
</organism>
<dbReference type="PANTHER" id="PTHR48025:SF1">
    <property type="entry name" value="RRM DOMAIN-CONTAINING PROTEIN"/>
    <property type="match status" value="1"/>
</dbReference>
<dbReference type="InterPro" id="IPR035979">
    <property type="entry name" value="RBD_domain_sf"/>
</dbReference>
<feature type="compositionally biased region" description="Low complexity" evidence="3">
    <location>
        <begin position="244"/>
        <end position="257"/>
    </location>
</feature>
<feature type="region of interest" description="Disordered" evidence="3">
    <location>
        <begin position="359"/>
        <end position="381"/>
    </location>
</feature>
<reference evidence="5" key="1">
    <citation type="submission" date="2020-11" db="EMBL/GenBank/DDBJ databases">
        <authorList>
            <consortium name="DOE Joint Genome Institute"/>
            <person name="Ahrendt S."/>
            <person name="Riley R."/>
            <person name="Andreopoulos W."/>
            <person name="Labutti K."/>
            <person name="Pangilinan J."/>
            <person name="Ruiz-Duenas F.J."/>
            <person name="Barrasa J.M."/>
            <person name="Sanchez-Garcia M."/>
            <person name="Camarero S."/>
            <person name="Miyauchi S."/>
            <person name="Serrano A."/>
            <person name="Linde D."/>
            <person name="Babiker R."/>
            <person name="Drula E."/>
            <person name="Ayuso-Fernandez I."/>
            <person name="Pacheco R."/>
            <person name="Padilla G."/>
            <person name="Ferreira P."/>
            <person name="Barriuso J."/>
            <person name="Kellner H."/>
            <person name="Castanera R."/>
            <person name="Alfaro M."/>
            <person name="Ramirez L."/>
            <person name="Pisabarro A.G."/>
            <person name="Kuo A."/>
            <person name="Tritt A."/>
            <person name="Lipzen A."/>
            <person name="He G."/>
            <person name="Yan M."/>
            <person name="Ng V."/>
            <person name="Cullen D."/>
            <person name="Martin F."/>
            <person name="Rosso M.-N."/>
            <person name="Henrissat B."/>
            <person name="Hibbett D."/>
            <person name="Martinez A.T."/>
            <person name="Grigoriev I.V."/>
        </authorList>
    </citation>
    <scope>NUCLEOTIDE SEQUENCE</scope>
    <source>
        <strain evidence="5">CBS 506.95</strain>
    </source>
</reference>
<proteinExistence type="predicted"/>
<dbReference type="InterPro" id="IPR012677">
    <property type="entry name" value="Nucleotide-bd_a/b_plait_sf"/>
</dbReference>
<sequence length="475" mass="52371">MTLHPSKIIFRRGTYSGSSSNSPRLHASAPVFTFNHARPTNSVSVEHLPEDVDPRDIVSLFNNLIGEVRDCQEVKDGSAQRLDITFNERDTATKALCMNGYTIGDCRLAVSALTVSSPAPRTRQLGDTRRNLYVLGLPFALTKNEFSTLFSQYGTVSHCVILATVDNSSRRRGFIVMSTHEEAKAAISGLTRTQIKGHTIDVSWAVVQRSQGFLDGGDRALVLDSRPHMAFSNPTLSKPPNLASSDTSDSSQNSMDAEKPTLAAISLATSALLVKNLPTVLFSQAQDLHPLFFPFGRIDKLEIVHVSPVGTMSVIVQYSSDTAAQEAKDSLSGQFYGNHQLEAQFVGPSTGLGLVTTPGFTTRLPPPLERRKTDPFPWPSRLEKPSGHRFLPSLNSALRGDFDFQNDVILDQRALYSPSLQQPLGYFDNMQDEYPTPYMKRTFEPFAPKTFPERPLATSFNTMPIPQAHYESTMA</sequence>
<accession>A0A9P6EG39</accession>
<dbReference type="AlphaFoldDB" id="A0A9P6EG39"/>
<name>A0A9P6EG39_9AGAR</name>
<dbReference type="PROSITE" id="PS50102">
    <property type="entry name" value="RRM"/>
    <property type="match status" value="3"/>
</dbReference>
<dbReference type="SMART" id="SM00360">
    <property type="entry name" value="RRM"/>
    <property type="match status" value="3"/>
</dbReference>
<dbReference type="PANTHER" id="PTHR48025">
    <property type="entry name" value="OS02G0815200 PROTEIN"/>
    <property type="match status" value="1"/>
</dbReference>
<dbReference type="CDD" id="cd00590">
    <property type="entry name" value="RRM_SF"/>
    <property type="match status" value="2"/>
</dbReference>
<evidence type="ECO:0000313" key="5">
    <source>
        <dbReference type="EMBL" id="KAF9528442.1"/>
    </source>
</evidence>
<evidence type="ECO:0000256" key="1">
    <source>
        <dbReference type="ARBA" id="ARBA00022884"/>
    </source>
</evidence>
<dbReference type="Proteomes" id="UP000807306">
    <property type="component" value="Unassembled WGS sequence"/>
</dbReference>
<dbReference type="GO" id="GO:0005634">
    <property type="term" value="C:nucleus"/>
    <property type="evidence" value="ECO:0007669"/>
    <property type="project" value="TreeGrafter"/>
</dbReference>
<protein>
    <recommendedName>
        <fullName evidence="4">RRM domain-containing protein</fullName>
    </recommendedName>
</protein>
<evidence type="ECO:0000313" key="6">
    <source>
        <dbReference type="Proteomes" id="UP000807306"/>
    </source>
</evidence>
<dbReference type="Pfam" id="PF00076">
    <property type="entry name" value="RRM_1"/>
    <property type="match status" value="3"/>
</dbReference>
<evidence type="ECO:0000256" key="3">
    <source>
        <dbReference type="SAM" id="MobiDB-lite"/>
    </source>
</evidence>
<dbReference type="GO" id="GO:0003729">
    <property type="term" value="F:mRNA binding"/>
    <property type="evidence" value="ECO:0007669"/>
    <property type="project" value="TreeGrafter"/>
</dbReference>
<feature type="domain" description="RRM" evidence="4">
    <location>
        <begin position="270"/>
        <end position="348"/>
    </location>
</feature>
<dbReference type="InterPro" id="IPR000504">
    <property type="entry name" value="RRM_dom"/>
</dbReference>
<evidence type="ECO:0000256" key="2">
    <source>
        <dbReference type="PROSITE-ProRule" id="PRU00176"/>
    </source>
</evidence>
<dbReference type="Gene3D" id="3.30.70.330">
    <property type="match status" value="3"/>
</dbReference>
<evidence type="ECO:0000259" key="4">
    <source>
        <dbReference type="PROSITE" id="PS50102"/>
    </source>
</evidence>
<keyword evidence="1 2" id="KW-0694">RNA-binding</keyword>
<feature type="region of interest" description="Disordered" evidence="3">
    <location>
        <begin position="231"/>
        <end position="257"/>
    </location>
</feature>
<dbReference type="InterPro" id="IPR050502">
    <property type="entry name" value="Euk_RNA-bind_prot"/>
</dbReference>